<dbReference type="AlphaFoldDB" id="A0AAV9JYX0"/>
<dbReference type="InterPro" id="IPR026564">
    <property type="entry name" value="Transcrip_reg_TACO1-like_dom3"/>
</dbReference>
<dbReference type="Proteomes" id="UP001324427">
    <property type="component" value="Unassembled WGS sequence"/>
</dbReference>
<organism evidence="4 5">
    <name type="scientific">Oleoguttula mirabilis</name>
    <dbReference type="NCBI Taxonomy" id="1507867"/>
    <lineage>
        <taxon>Eukaryota</taxon>
        <taxon>Fungi</taxon>
        <taxon>Dikarya</taxon>
        <taxon>Ascomycota</taxon>
        <taxon>Pezizomycotina</taxon>
        <taxon>Dothideomycetes</taxon>
        <taxon>Dothideomycetidae</taxon>
        <taxon>Mycosphaerellales</taxon>
        <taxon>Teratosphaeriaceae</taxon>
        <taxon>Oleoguttula</taxon>
    </lineage>
</organism>
<reference evidence="4 5" key="1">
    <citation type="submission" date="2021-11" db="EMBL/GenBank/DDBJ databases">
        <title>Black yeast isolated from Biological Soil Crust.</title>
        <authorList>
            <person name="Kurbessoian T."/>
        </authorList>
    </citation>
    <scope>NUCLEOTIDE SEQUENCE [LARGE SCALE GENOMIC DNA]</scope>
    <source>
        <strain evidence="4 5">CCFEE 5522</strain>
    </source>
</reference>
<dbReference type="InterPro" id="IPR002876">
    <property type="entry name" value="Transcrip_reg_TACO1-like"/>
</dbReference>
<name>A0AAV9JYX0_9PEZI</name>
<dbReference type="PANTHER" id="PTHR12532">
    <property type="entry name" value="TRANSLATIONAL ACTIVATOR OF CYTOCHROME C OXIDASE 1"/>
    <property type="match status" value="1"/>
</dbReference>
<dbReference type="EMBL" id="JAVFHQ010000001">
    <property type="protein sequence ID" value="KAK4550854.1"/>
    <property type="molecule type" value="Genomic_DNA"/>
</dbReference>
<dbReference type="Gene3D" id="1.10.10.200">
    <property type="match status" value="1"/>
</dbReference>
<gene>
    <name evidence="4" type="ORF">LTR36_000434</name>
</gene>
<dbReference type="InterPro" id="IPR048300">
    <property type="entry name" value="TACO1_YebC-like_2nd/3rd_dom"/>
</dbReference>
<evidence type="ECO:0000313" key="4">
    <source>
        <dbReference type="EMBL" id="KAK4550854.1"/>
    </source>
</evidence>
<comment type="caution">
    <text evidence="4">The sequence shown here is derived from an EMBL/GenBank/DDBJ whole genome shotgun (WGS) entry which is preliminary data.</text>
</comment>
<dbReference type="SUPFAM" id="SSF75625">
    <property type="entry name" value="YebC-like"/>
    <property type="match status" value="1"/>
</dbReference>
<evidence type="ECO:0000256" key="1">
    <source>
        <dbReference type="ARBA" id="ARBA00008724"/>
    </source>
</evidence>
<evidence type="ECO:0000259" key="3">
    <source>
        <dbReference type="Pfam" id="PF20772"/>
    </source>
</evidence>
<dbReference type="GO" id="GO:0005739">
    <property type="term" value="C:mitochondrion"/>
    <property type="evidence" value="ECO:0007669"/>
    <property type="project" value="TreeGrafter"/>
</dbReference>
<dbReference type="InterPro" id="IPR049083">
    <property type="entry name" value="TACO1_YebC_N"/>
</dbReference>
<dbReference type="InterPro" id="IPR029072">
    <property type="entry name" value="YebC-like"/>
</dbReference>
<proteinExistence type="inferred from homology"/>
<dbReference type="InterPro" id="IPR017856">
    <property type="entry name" value="Integrase-like_N"/>
</dbReference>
<keyword evidence="5" id="KW-1185">Reference proteome</keyword>
<protein>
    <submittedName>
        <fullName evidence="4">Uncharacterized protein</fullName>
    </submittedName>
</protein>
<feature type="domain" description="TACO1/YebC-like N-terminal" evidence="3">
    <location>
        <begin position="39"/>
        <end position="109"/>
    </location>
</feature>
<comment type="similarity">
    <text evidence="1">Belongs to the TACO1 family.</text>
</comment>
<dbReference type="Pfam" id="PF20772">
    <property type="entry name" value="TACO1_YebC_N"/>
    <property type="match status" value="1"/>
</dbReference>
<feature type="domain" description="TACO1/YebC-like second and third" evidence="2">
    <location>
        <begin position="117"/>
        <end position="276"/>
    </location>
</feature>
<sequence length="295" mass="31892">MAPSRGLSTAFQQFGSRYIWQTHRARGLATTATLRSGHNRWSKIKHDKGKADAVKNRQRSIFAQEIATASKLGGAELSLNTRLQDLVTKAKREGFAKASIEAAIARGQGRSLSGASLESVTVEGILPNNVAVIVECETDNRLRTLQTVKFVLRDNGGTSTPSSYLFQKRGRIVFEKQDGLDLEQALDAALEAEASDVEEDEDGRLVVSTEPSETKSVGEALASSLGLQIARSEIVWQPNEDTKVGSLSEDAAQDLSGFVDELQEKDATVQAVAMNVAQGSLAAETWKDLQSRLST</sequence>
<dbReference type="Pfam" id="PF01709">
    <property type="entry name" value="Transcrip_reg"/>
    <property type="match status" value="1"/>
</dbReference>
<evidence type="ECO:0000259" key="2">
    <source>
        <dbReference type="Pfam" id="PF01709"/>
    </source>
</evidence>
<dbReference type="PANTHER" id="PTHR12532:SF0">
    <property type="entry name" value="TRANSLATIONAL ACTIVATOR OF CYTOCHROME C OXIDASE 1"/>
    <property type="match status" value="1"/>
</dbReference>
<accession>A0AAV9JYX0</accession>
<dbReference type="Gene3D" id="3.30.70.980">
    <property type="match status" value="2"/>
</dbReference>
<evidence type="ECO:0000313" key="5">
    <source>
        <dbReference type="Proteomes" id="UP001324427"/>
    </source>
</evidence>